<comment type="subcellular location">
    <subcellularLocation>
        <location evidence="1">Membrane</location>
        <topology evidence="1">Multi-pass membrane protein</topology>
    </subcellularLocation>
</comment>
<dbReference type="GO" id="GO:0005249">
    <property type="term" value="F:voltage-gated potassium channel activity"/>
    <property type="evidence" value="ECO:0007669"/>
    <property type="project" value="InterPro"/>
</dbReference>
<keyword evidence="8" id="KW-0406">Ion transport</keyword>
<dbReference type="SUPFAM" id="SSF81324">
    <property type="entry name" value="Voltage-gated potassium channels"/>
    <property type="match status" value="1"/>
</dbReference>
<evidence type="ECO:0000259" key="12">
    <source>
        <dbReference type="Pfam" id="PF00520"/>
    </source>
</evidence>
<dbReference type="InterPro" id="IPR005821">
    <property type="entry name" value="Ion_trans_dom"/>
</dbReference>
<evidence type="ECO:0000256" key="2">
    <source>
        <dbReference type="ARBA" id="ARBA00022448"/>
    </source>
</evidence>
<dbReference type="Pfam" id="PF00520">
    <property type="entry name" value="Ion_trans"/>
    <property type="match status" value="1"/>
</dbReference>
<dbReference type="InterPro" id="IPR027359">
    <property type="entry name" value="Volt_channel_dom_sf"/>
</dbReference>
<accession>A0A1L3FKT4</accession>
<feature type="transmembrane region" description="Helical" evidence="11">
    <location>
        <begin position="69"/>
        <end position="86"/>
    </location>
</feature>
<dbReference type="EMBL" id="CP017637">
    <property type="protein sequence ID" value="APG13916.1"/>
    <property type="molecule type" value="Genomic_DNA"/>
</dbReference>
<evidence type="ECO:0000313" key="13">
    <source>
        <dbReference type="EMBL" id="APG13916.1"/>
    </source>
</evidence>
<keyword evidence="10" id="KW-0407">Ion channel</keyword>
<dbReference type="PANTHER" id="PTHR10027">
    <property type="entry name" value="CALCIUM-ACTIVATED POTASSIUM CHANNEL ALPHA CHAIN"/>
    <property type="match status" value="1"/>
</dbReference>
<dbReference type="Gene3D" id="1.20.120.350">
    <property type="entry name" value="Voltage-gated potassium channels. Chain C"/>
    <property type="match status" value="1"/>
</dbReference>
<organism evidence="13 14">
    <name type="scientific">Bradyrhizobium japonicum</name>
    <dbReference type="NCBI Taxonomy" id="375"/>
    <lineage>
        <taxon>Bacteria</taxon>
        <taxon>Pseudomonadati</taxon>
        <taxon>Pseudomonadota</taxon>
        <taxon>Alphaproteobacteria</taxon>
        <taxon>Hyphomicrobiales</taxon>
        <taxon>Nitrobacteraceae</taxon>
        <taxon>Bradyrhizobium</taxon>
    </lineage>
</organism>
<keyword evidence="3" id="KW-0633">Potassium transport</keyword>
<evidence type="ECO:0000256" key="11">
    <source>
        <dbReference type="SAM" id="Phobius"/>
    </source>
</evidence>
<keyword evidence="6" id="KW-0630">Potassium</keyword>
<dbReference type="PRINTS" id="PR01463">
    <property type="entry name" value="EAGCHANLFMLY"/>
</dbReference>
<feature type="domain" description="Ion transport" evidence="12">
    <location>
        <begin position="53"/>
        <end position="234"/>
    </location>
</feature>
<evidence type="ECO:0000256" key="8">
    <source>
        <dbReference type="ARBA" id="ARBA00023065"/>
    </source>
</evidence>
<dbReference type="AlphaFoldDB" id="A0A1L3FKT4"/>
<keyword evidence="4 11" id="KW-0812">Transmembrane</keyword>
<dbReference type="RefSeq" id="WP_223153664.1">
    <property type="nucleotide sequence ID" value="NZ_CP017637.1"/>
</dbReference>
<evidence type="ECO:0000256" key="9">
    <source>
        <dbReference type="ARBA" id="ARBA00023136"/>
    </source>
</evidence>
<reference evidence="13 14" key="1">
    <citation type="submission" date="2016-11" db="EMBL/GenBank/DDBJ databases">
        <title>Complete Genome Sequence of Bradyrhizobium sp. strain J5, an isolated from soybean nodule in Hokkaido.</title>
        <authorList>
            <person name="Kanehara K."/>
        </authorList>
    </citation>
    <scope>NUCLEOTIDE SEQUENCE [LARGE SCALE GENOMIC DNA]</scope>
    <source>
        <strain evidence="13 14">J5</strain>
    </source>
</reference>
<evidence type="ECO:0000256" key="10">
    <source>
        <dbReference type="ARBA" id="ARBA00023303"/>
    </source>
</evidence>
<keyword evidence="9 11" id="KW-0472">Membrane</keyword>
<evidence type="ECO:0000256" key="5">
    <source>
        <dbReference type="ARBA" id="ARBA00022826"/>
    </source>
</evidence>
<evidence type="ECO:0000256" key="1">
    <source>
        <dbReference type="ARBA" id="ARBA00004141"/>
    </source>
</evidence>
<keyword evidence="7 11" id="KW-1133">Transmembrane helix</keyword>
<sequence length="276" mass="30562">MAFHRNSTKGHGPLDAVAVPFEALKGRIRQLYEGDTFGCIKFRYALLALDIVTVLFIIATSFLPRNRAVESLDVVFGVLILADFAARMIISRRPLHDLARLSTWTDIVVIISFLAPLAGEAGGFLRAFRTLRLLRDYQMVARLRVDSPFFRRNEEVVFAVANLGVFIFVMTGIVYETQKSHNHQIANYADALYFTVTALTTTGFGDITLPGTIGRLITVVIMIFGVTLFLNLAKALLAPSKVRFPCPVCALQRHDVDAVHCKACGTVLNIPDEGMD</sequence>
<name>A0A1L3FKT4_BRAJP</name>
<evidence type="ECO:0000256" key="4">
    <source>
        <dbReference type="ARBA" id="ARBA00022692"/>
    </source>
</evidence>
<feature type="transmembrane region" description="Helical" evidence="11">
    <location>
        <begin position="213"/>
        <end position="233"/>
    </location>
</feature>
<protein>
    <submittedName>
        <fullName evidence="13">Ion transporter</fullName>
    </submittedName>
</protein>
<feature type="transmembrane region" description="Helical" evidence="11">
    <location>
        <begin position="107"/>
        <end position="128"/>
    </location>
</feature>
<evidence type="ECO:0000256" key="6">
    <source>
        <dbReference type="ARBA" id="ARBA00022958"/>
    </source>
</evidence>
<dbReference type="InterPro" id="IPR003938">
    <property type="entry name" value="K_chnl_volt-dep_EAG/ELK/ERG"/>
</dbReference>
<proteinExistence type="predicted"/>
<feature type="transmembrane region" description="Helical" evidence="11">
    <location>
        <begin position="44"/>
        <end position="63"/>
    </location>
</feature>
<dbReference type="GO" id="GO:0016020">
    <property type="term" value="C:membrane"/>
    <property type="evidence" value="ECO:0007669"/>
    <property type="project" value="UniProtKB-SubCell"/>
</dbReference>
<evidence type="ECO:0000313" key="14">
    <source>
        <dbReference type="Proteomes" id="UP000181962"/>
    </source>
</evidence>
<dbReference type="PANTHER" id="PTHR10027:SF10">
    <property type="entry name" value="SLOWPOKE 2, ISOFORM D"/>
    <property type="match status" value="1"/>
</dbReference>
<evidence type="ECO:0000256" key="7">
    <source>
        <dbReference type="ARBA" id="ARBA00022989"/>
    </source>
</evidence>
<dbReference type="Gene3D" id="1.10.287.70">
    <property type="match status" value="1"/>
</dbReference>
<evidence type="ECO:0000256" key="3">
    <source>
        <dbReference type="ARBA" id="ARBA00022538"/>
    </source>
</evidence>
<keyword evidence="5" id="KW-0631">Potassium channel</keyword>
<feature type="transmembrane region" description="Helical" evidence="11">
    <location>
        <begin position="156"/>
        <end position="175"/>
    </location>
</feature>
<dbReference type="InterPro" id="IPR047871">
    <property type="entry name" value="K_chnl_Slo-like"/>
</dbReference>
<gene>
    <name evidence="13" type="ORF">BKD09_36755</name>
</gene>
<keyword evidence="2" id="KW-0813">Transport</keyword>
<dbReference type="Proteomes" id="UP000181962">
    <property type="component" value="Chromosome"/>
</dbReference>